<dbReference type="SUPFAM" id="SSF55653">
    <property type="entry name" value="Ribosomal protein L9 C-domain"/>
    <property type="match status" value="1"/>
</dbReference>
<feature type="domain" description="Large ribosomal subunit protein bL9 C-terminal" evidence="8">
    <location>
        <begin position="64"/>
        <end position="146"/>
    </location>
</feature>
<reference evidence="9" key="1">
    <citation type="submission" date="2018-05" db="EMBL/GenBank/DDBJ databases">
        <authorList>
            <person name="Lanie J.A."/>
            <person name="Ng W.-L."/>
            <person name="Kazmierczak K.M."/>
            <person name="Andrzejewski T.M."/>
            <person name="Davidsen T.M."/>
            <person name="Wayne K.J."/>
            <person name="Tettelin H."/>
            <person name="Glass J.I."/>
            <person name="Rusch D."/>
            <person name="Podicherti R."/>
            <person name="Tsui H.-C.T."/>
            <person name="Winkler M.E."/>
        </authorList>
    </citation>
    <scope>NUCLEOTIDE SEQUENCE</scope>
</reference>
<comment type="similarity">
    <text evidence="1">Belongs to the bacterial ribosomal protein bL9 family.</text>
</comment>
<dbReference type="EMBL" id="UINC01053601">
    <property type="protein sequence ID" value="SVB70316.1"/>
    <property type="molecule type" value="Genomic_DNA"/>
</dbReference>
<dbReference type="AlphaFoldDB" id="A0A382G4X1"/>
<evidence type="ECO:0000256" key="5">
    <source>
        <dbReference type="ARBA" id="ARBA00023274"/>
    </source>
</evidence>
<evidence type="ECO:0000256" key="3">
    <source>
        <dbReference type="ARBA" id="ARBA00022884"/>
    </source>
</evidence>
<dbReference type="GO" id="GO:0006412">
    <property type="term" value="P:translation"/>
    <property type="evidence" value="ECO:0007669"/>
    <property type="project" value="InterPro"/>
</dbReference>
<evidence type="ECO:0000259" key="8">
    <source>
        <dbReference type="Pfam" id="PF03948"/>
    </source>
</evidence>
<proteinExistence type="inferred from homology"/>
<protein>
    <recommendedName>
        <fullName evidence="10">Ribosomal protein L9 domain-containing protein</fullName>
    </recommendedName>
</protein>
<feature type="region of interest" description="Disordered" evidence="6">
    <location>
        <begin position="158"/>
        <end position="213"/>
    </location>
</feature>
<dbReference type="InterPro" id="IPR009027">
    <property type="entry name" value="Ribosomal_bL9/RNase_H1_N"/>
</dbReference>
<evidence type="ECO:0000256" key="6">
    <source>
        <dbReference type="SAM" id="MobiDB-lite"/>
    </source>
</evidence>
<organism evidence="9">
    <name type="scientific">marine metagenome</name>
    <dbReference type="NCBI Taxonomy" id="408172"/>
    <lineage>
        <taxon>unclassified sequences</taxon>
        <taxon>metagenomes</taxon>
        <taxon>ecological metagenomes</taxon>
    </lineage>
</organism>
<evidence type="ECO:0008006" key="10">
    <source>
        <dbReference type="Google" id="ProtNLM"/>
    </source>
</evidence>
<feature type="domain" description="Ribosomal protein L9" evidence="7">
    <location>
        <begin position="1"/>
        <end position="46"/>
    </location>
</feature>
<evidence type="ECO:0000259" key="7">
    <source>
        <dbReference type="Pfam" id="PF01281"/>
    </source>
</evidence>
<dbReference type="GO" id="GO:0005840">
    <property type="term" value="C:ribosome"/>
    <property type="evidence" value="ECO:0007669"/>
    <property type="project" value="UniProtKB-KW"/>
</dbReference>
<gene>
    <name evidence="9" type="ORF">METZ01_LOCUS223170</name>
</gene>
<evidence type="ECO:0000256" key="2">
    <source>
        <dbReference type="ARBA" id="ARBA00022730"/>
    </source>
</evidence>
<keyword evidence="2" id="KW-0699">rRNA-binding</keyword>
<accession>A0A382G4X1</accession>
<dbReference type="InterPro" id="IPR036935">
    <property type="entry name" value="Ribosomal_bL9_N_sf"/>
</dbReference>
<dbReference type="HAMAP" id="MF_00503">
    <property type="entry name" value="Ribosomal_bL9"/>
    <property type="match status" value="1"/>
</dbReference>
<dbReference type="Gene3D" id="3.10.430.100">
    <property type="entry name" value="Ribosomal protein L9, C-terminal domain"/>
    <property type="match status" value="1"/>
</dbReference>
<dbReference type="InterPro" id="IPR020070">
    <property type="entry name" value="Ribosomal_bL9_N"/>
</dbReference>
<dbReference type="InterPro" id="IPR036791">
    <property type="entry name" value="Ribosomal_bL9_C_sf"/>
</dbReference>
<name>A0A382G4X1_9ZZZZ</name>
<dbReference type="Pfam" id="PF01281">
    <property type="entry name" value="Ribosomal_L9_N"/>
    <property type="match status" value="1"/>
</dbReference>
<dbReference type="GO" id="GO:1990904">
    <property type="term" value="C:ribonucleoprotein complex"/>
    <property type="evidence" value="ECO:0007669"/>
    <property type="project" value="UniProtKB-KW"/>
</dbReference>
<dbReference type="SUPFAM" id="SSF55658">
    <property type="entry name" value="L9 N-domain-like"/>
    <property type="match status" value="1"/>
</dbReference>
<dbReference type="InterPro" id="IPR020594">
    <property type="entry name" value="Ribosomal_bL9_bac/chp"/>
</dbReference>
<evidence type="ECO:0000256" key="1">
    <source>
        <dbReference type="ARBA" id="ARBA00010605"/>
    </source>
</evidence>
<dbReference type="GO" id="GO:0019843">
    <property type="term" value="F:rRNA binding"/>
    <property type="evidence" value="ECO:0007669"/>
    <property type="project" value="UniProtKB-KW"/>
</dbReference>
<sequence length="213" mass="23457">MRVVFIEDVEGVALGGEVKEVKNGFARNYLIPKNLAAPATHNNLQRIHKLTKNAATSRTYRLDEMKNLAGTLDGTEIGIEMRAGSNNRLYGSVTGTMVADALAEETGIKIERRLVQLDDPIRDVGTYEVLLRLYSDVNALIKVTVYATGTDPFEMVAQEDEESDEDKLSPKDSLDDISEETSNSGVKEDVPVSSVKLEESNTTETESEQDSQE</sequence>
<keyword evidence="5" id="KW-0687">Ribonucleoprotein</keyword>
<keyword evidence="3" id="KW-0694">RNA-binding</keyword>
<keyword evidence="4" id="KW-0689">Ribosomal protein</keyword>
<dbReference type="Pfam" id="PF03948">
    <property type="entry name" value="Ribosomal_L9_C"/>
    <property type="match status" value="1"/>
</dbReference>
<dbReference type="GO" id="GO:0003735">
    <property type="term" value="F:structural constituent of ribosome"/>
    <property type="evidence" value="ECO:0007669"/>
    <property type="project" value="InterPro"/>
</dbReference>
<dbReference type="InterPro" id="IPR000244">
    <property type="entry name" value="Ribosomal_bL9"/>
</dbReference>
<evidence type="ECO:0000313" key="9">
    <source>
        <dbReference type="EMBL" id="SVB70316.1"/>
    </source>
</evidence>
<evidence type="ECO:0000256" key="4">
    <source>
        <dbReference type="ARBA" id="ARBA00022980"/>
    </source>
</evidence>
<dbReference type="Gene3D" id="3.40.5.10">
    <property type="entry name" value="Ribosomal protein L9, N-terminal domain"/>
    <property type="match status" value="1"/>
</dbReference>
<dbReference type="PANTHER" id="PTHR21368">
    <property type="entry name" value="50S RIBOSOMAL PROTEIN L9"/>
    <property type="match status" value="1"/>
</dbReference>
<dbReference type="InterPro" id="IPR020069">
    <property type="entry name" value="Ribosomal_bL9_C"/>
</dbReference>
<dbReference type="NCBIfam" id="TIGR00158">
    <property type="entry name" value="L9"/>
    <property type="match status" value="1"/>
</dbReference>